<accession>A0A9X7P6R8</accession>
<comment type="caution">
    <text evidence="2">The sequence shown here is derived from an EMBL/GenBank/DDBJ whole genome shotgun (WGS) entry which is preliminary data.</text>
</comment>
<gene>
    <name evidence="2" type="ORF">MOST_10390</name>
</gene>
<dbReference type="Pfam" id="PF09509">
    <property type="entry name" value="Hypoth_Ymh"/>
    <property type="match status" value="1"/>
</dbReference>
<dbReference type="InterPro" id="IPR012654">
    <property type="entry name" value="CHP02391"/>
</dbReference>
<evidence type="ECO:0000313" key="3">
    <source>
        <dbReference type="Proteomes" id="UP000239430"/>
    </source>
</evidence>
<protein>
    <recommendedName>
        <fullName evidence="1">Conserved hypothetical protein CHP02391 domain-containing protein</fullName>
    </recommendedName>
</protein>
<dbReference type="AlphaFoldDB" id="A0A9X7P6R8"/>
<dbReference type="RefSeq" id="WP_054937993.1">
    <property type="nucleotide sequence ID" value="NZ_PVXL01000029.1"/>
</dbReference>
<keyword evidence="3" id="KW-1185">Reference proteome</keyword>
<feature type="domain" description="Conserved hypothetical protein CHP02391" evidence="1">
    <location>
        <begin position="43"/>
        <end position="157"/>
    </location>
</feature>
<evidence type="ECO:0000313" key="2">
    <source>
        <dbReference type="EMBL" id="PRR74604.1"/>
    </source>
</evidence>
<organism evidence="2 3">
    <name type="scientific">Neomoorella stamsii</name>
    <dbReference type="NCBI Taxonomy" id="1266720"/>
    <lineage>
        <taxon>Bacteria</taxon>
        <taxon>Bacillati</taxon>
        <taxon>Bacillota</taxon>
        <taxon>Clostridia</taxon>
        <taxon>Neomoorellales</taxon>
        <taxon>Neomoorellaceae</taxon>
        <taxon>Neomoorella</taxon>
    </lineage>
</organism>
<sequence length="167" mass="19131">MRVAAFRMMLSRAAAVQSLVDELGLRLKPEADVTSLYDNLITDETLREATRQVFLDGHFALAVEEAYKCLNNVVKHKSGFTTDGAKLMNAVFSPEKPRLKINELKTQSQKDQQQGYMQILAGCMVGIRNPRAHEHRYMDEPFIALEMLVWANHLIRIVKTSKRTRRK</sequence>
<proteinExistence type="predicted"/>
<dbReference type="NCBIfam" id="TIGR02391">
    <property type="entry name" value="hypoth_ymh"/>
    <property type="match status" value="1"/>
</dbReference>
<evidence type="ECO:0000259" key="1">
    <source>
        <dbReference type="Pfam" id="PF09509"/>
    </source>
</evidence>
<dbReference type="Proteomes" id="UP000239430">
    <property type="component" value="Unassembled WGS sequence"/>
</dbReference>
<dbReference type="EMBL" id="PVXL01000029">
    <property type="protein sequence ID" value="PRR74604.1"/>
    <property type="molecule type" value="Genomic_DNA"/>
</dbReference>
<reference evidence="2 3" key="1">
    <citation type="submission" date="2018-03" db="EMBL/GenBank/DDBJ databases">
        <title>Genome sequence of Moorella stamsii DSM 26217.</title>
        <authorList>
            <person name="Poehlein A."/>
            <person name="Daniel R."/>
        </authorList>
    </citation>
    <scope>NUCLEOTIDE SEQUENCE [LARGE SCALE GENOMIC DNA]</scope>
    <source>
        <strain evidence="3">DSM 26217</strain>
    </source>
</reference>
<name>A0A9X7P6R8_9FIRM</name>